<sequence>MTAEGLKFGAFVRREREAREIGLRQMAQKIGVSPTYLSKVERDEFTPPTEDKVRAIAQIIECDPDELLALAGRMPSDLADIIKRAPVEVSALLRTTSGMTRDEIARLAAEARKARGD</sequence>
<organism evidence="3 5">
    <name type="scientific">Jannaschia seohaensis</name>
    <dbReference type="NCBI Taxonomy" id="475081"/>
    <lineage>
        <taxon>Bacteria</taxon>
        <taxon>Pseudomonadati</taxon>
        <taxon>Pseudomonadota</taxon>
        <taxon>Alphaproteobacteria</taxon>
        <taxon>Rhodobacterales</taxon>
        <taxon>Roseobacteraceae</taxon>
        <taxon>Jannaschia</taxon>
    </lineage>
</organism>
<dbReference type="GO" id="GO:0003677">
    <property type="term" value="F:DNA binding"/>
    <property type="evidence" value="ECO:0007669"/>
    <property type="project" value="InterPro"/>
</dbReference>
<dbReference type="AlphaFoldDB" id="A0A2Y9C1K7"/>
<dbReference type="CDD" id="cd00093">
    <property type="entry name" value="HTH_XRE"/>
    <property type="match status" value="1"/>
</dbReference>
<keyword evidence="4" id="KW-1185">Reference proteome</keyword>
<protein>
    <submittedName>
        <fullName evidence="2">Transcriptional regulator with XRE-family HTH domain</fullName>
    </submittedName>
    <submittedName>
        <fullName evidence="3">Transcriptional regulator, contains XRE-family HTH domain</fullName>
    </submittedName>
</protein>
<evidence type="ECO:0000313" key="2">
    <source>
        <dbReference type="EMBL" id="PWJ16931.1"/>
    </source>
</evidence>
<dbReference type="PROSITE" id="PS50943">
    <property type="entry name" value="HTH_CROC1"/>
    <property type="match status" value="1"/>
</dbReference>
<dbReference type="InterPro" id="IPR001387">
    <property type="entry name" value="Cro/C1-type_HTH"/>
</dbReference>
<accession>A0A2Y9C1K7</accession>
<dbReference type="Proteomes" id="UP000251571">
    <property type="component" value="Unassembled WGS sequence"/>
</dbReference>
<dbReference type="OrthoDB" id="8895516at2"/>
<name>A0A2Y9C1K7_9RHOB</name>
<dbReference type="Proteomes" id="UP000245839">
    <property type="component" value="Unassembled WGS sequence"/>
</dbReference>
<reference evidence="2 4" key="2">
    <citation type="submission" date="2018-03" db="EMBL/GenBank/DDBJ databases">
        <title>Genomic Encyclopedia of Archaeal and Bacterial Type Strains, Phase II (KMG-II): from individual species to whole genera.</title>
        <authorList>
            <person name="Goeker M."/>
        </authorList>
    </citation>
    <scope>NUCLEOTIDE SEQUENCE [LARGE SCALE GENOMIC DNA]</scope>
    <source>
        <strain evidence="2 4">DSM 25227</strain>
    </source>
</reference>
<dbReference type="EMBL" id="UETC01000007">
    <property type="protein sequence ID" value="SSA48142.1"/>
    <property type="molecule type" value="Genomic_DNA"/>
</dbReference>
<reference evidence="3 5" key="1">
    <citation type="submission" date="2016-10" db="EMBL/GenBank/DDBJ databases">
        <authorList>
            <person name="Cai Z."/>
        </authorList>
    </citation>
    <scope>NUCLEOTIDE SEQUENCE [LARGE SCALE GENOMIC DNA]</scope>
    <source>
        <strain evidence="3 5">DSM 25227</strain>
    </source>
</reference>
<gene>
    <name evidence="2" type="ORF">BCF38_10744</name>
    <name evidence="3" type="ORF">SAMN05421539_10744</name>
</gene>
<dbReference type="SUPFAM" id="SSF47413">
    <property type="entry name" value="lambda repressor-like DNA-binding domains"/>
    <property type="match status" value="1"/>
</dbReference>
<dbReference type="EMBL" id="QGDJ01000007">
    <property type="protein sequence ID" value="PWJ16931.1"/>
    <property type="molecule type" value="Genomic_DNA"/>
</dbReference>
<evidence type="ECO:0000313" key="4">
    <source>
        <dbReference type="Proteomes" id="UP000245839"/>
    </source>
</evidence>
<evidence type="ECO:0000259" key="1">
    <source>
        <dbReference type="PROSITE" id="PS50943"/>
    </source>
</evidence>
<dbReference type="InterPro" id="IPR010982">
    <property type="entry name" value="Lambda_DNA-bd_dom_sf"/>
</dbReference>
<dbReference type="Pfam" id="PF13560">
    <property type="entry name" value="HTH_31"/>
    <property type="match status" value="1"/>
</dbReference>
<proteinExistence type="predicted"/>
<dbReference type="RefSeq" id="WP_109565086.1">
    <property type="nucleotide sequence ID" value="NZ_QGDJ01000007.1"/>
</dbReference>
<dbReference type="Gene3D" id="1.10.260.40">
    <property type="entry name" value="lambda repressor-like DNA-binding domains"/>
    <property type="match status" value="1"/>
</dbReference>
<evidence type="ECO:0000313" key="3">
    <source>
        <dbReference type="EMBL" id="SSA48142.1"/>
    </source>
</evidence>
<feature type="domain" description="HTH cro/C1-type" evidence="1">
    <location>
        <begin position="12"/>
        <end position="67"/>
    </location>
</feature>
<evidence type="ECO:0000313" key="5">
    <source>
        <dbReference type="Proteomes" id="UP000251571"/>
    </source>
</evidence>
<dbReference type="SMART" id="SM00530">
    <property type="entry name" value="HTH_XRE"/>
    <property type="match status" value="1"/>
</dbReference>